<evidence type="ECO:0000256" key="3">
    <source>
        <dbReference type="ARBA" id="ARBA00023002"/>
    </source>
</evidence>
<dbReference type="PANTHER" id="PTHR10543:SF24">
    <property type="entry name" value="CAROTENOID ISOMEROOXYGENASE"/>
    <property type="match status" value="1"/>
</dbReference>
<feature type="binding site" evidence="5">
    <location>
        <position position="143"/>
    </location>
    <ligand>
        <name>Fe cation</name>
        <dbReference type="ChEBI" id="CHEBI:24875"/>
        <note>catalytic</note>
    </ligand>
</feature>
<dbReference type="Proteomes" id="UP001165065">
    <property type="component" value="Unassembled WGS sequence"/>
</dbReference>
<reference evidence="7" key="1">
    <citation type="journal article" date="2023" name="Commun. Biol.">
        <title>Genome analysis of Parmales, the sister group of diatoms, reveals the evolutionary specialization of diatoms from phago-mixotrophs to photoautotrophs.</title>
        <authorList>
            <person name="Ban H."/>
            <person name="Sato S."/>
            <person name="Yoshikawa S."/>
            <person name="Yamada K."/>
            <person name="Nakamura Y."/>
            <person name="Ichinomiya M."/>
            <person name="Sato N."/>
            <person name="Blanc-Mathieu R."/>
            <person name="Endo H."/>
            <person name="Kuwata A."/>
            <person name="Ogata H."/>
        </authorList>
    </citation>
    <scope>NUCLEOTIDE SEQUENCE [LARGE SCALE GENOMIC DNA]</scope>
</reference>
<keyword evidence="3" id="KW-0560">Oxidoreductase</keyword>
<evidence type="ECO:0000256" key="4">
    <source>
        <dbReference type="ARBA" id="ARBA00023004"/>
    </source>
</evidence>
<dbReference type="OrthoDB" id="407010at2759"/>
<feature type="binding site" evidence="5">
    <location>
        <position position="269"/>
    </location>
    <ligand>
        <name>Fe cation</name>
        <dbReference type="ChEBI" id="CHEBI:24875"/>
        <note>catalytic</note>
    </ligand>
</feature>
<proteinExistence type="inferred from homology"/>
<dbReference type="GO" id="GO:0042574">
    <property type="term" value="P:retinal metabolic process"/>
    <property type="evidence" value="ECO:0007669"/>
    <property type="project" value="TreeGrafter"/>
</dbReference>
<dbReference type="GO" id="GO:0003834">
    <property type="term" value="F:beta-carotene 15,15'-dioxygenase activity"/>
    <property type="evidence" value="ECO:0007669"/>
    <property type="project" value="TreeGrafter"/>
</dbReference>
<dbReference type="GO" id="GO:0016121">
    <property type="term" value="P:carotene catabolic process"/>
    <property type="evidence" value="ECO:0007669"/>
    <property type="project" value="TreeGrafter"/>
</dbReference>
<evidence type="ECO:0000313" key="6">
    <source>
        <dbReference type="EMBL" id="GMI49131.1"/>
    </source>
</evidence>
<evidence type="ECO:0000256" key="5">
    <source>
        <dbReference type="PIRSR" id="PIRSR604294-1"/>
    </source>
</evidence>
<keyword evidence="2 5" id="KW-0479">Metal-binding</keyword>
<name>A0A9W7GQM7_9STRA</name>
<dbReference type="GO" id="GO:0046872">
    <property type="term" value="F:metal ion binding"/>
    <property type="evidence" value="ECO:0007669"/>
    <property type="project" value="UniProtKB-KW"/>
</dbReference>
<accession>A0A9W7GQM7</accession>
<organism evidence="6 7">
    <name type="scientific">Triparma columacea</name>
    <dbReference type="NCBI Taxonomy" id="722753"/>
    <lineage>
        <taxon>Eukaryota</taxon>
        <taxon>Sar</taxon>
        <taxon>Stramenopiles</taxon>
        <taxon>Ochrophyta</taxon>
        <taxon>Bolidophyceae</taxon>
        <taxon>Parmales</taxon>
        <taxon>Triparmaceae</taxon>
        <taxon>Triparma</taxon>
    </lineage>
</organism>
<dbReference type="PANTHER" id="PTHR10543">
    <property type="entry name" value="BETA-CAROTENE DIOXYGENASE"/>
    <property type="match status" value="1"/>
</dbReference>
<comment type="similarity">
    <text evidence="1">Belongs to the carotenoid oxygenase family.</text>
</comment>
<gene>
    <name evidence="6" type="ORF">TrCOL_g13556</name>
</gene>
<evidence type="ECO:0000256" key="1">
    <source>
        <dbReference type="ARBA" id="ARBA00006787"/>
    </source>
</evidence>
<dbReference type="AlphaFoldDB" id="A0A9W7GQM7"/>
<feature type="binding site" evidence="5">
    <location>
        <position position="197"/>
    </location>
    <ligand>
        <name>Fe cation</name>
        <dbReference type="ChEBI" id="CHEBI:24875"/>
        <note>catalytic</note>
    </ligand>
</feature>
<dbReference type="Pfam" id="PF03055">
    <property type="entry name" value="RPE65"/>
    <property type="match status" value="1"/>
</dbReference>
<keyword evidence="7" id="KW-1185">Reference proteome</keyword>
<evidence type="ECO:0008006" key="8">
    <source>
        <dbReference type="Google" id="ProtNLM"/>
    </source>
</evidence>
<comment type="caution">
    <text evidence="6">The sequence shown here is derived from an EMBL/GenBank/DDBJ whole genome shotgun (WGS) entry which is preliminary data.</text>
</comment>
<dbReference type="GO" id="GO:0010436">
    <property type="term" value="F:carotenoid dioxygenase activity"/>
    <property type="evidence" value="ECO:0007669"/>
    <property type="project" value="TreeGrafter"/>
</dbReference>
<comment type="cofactor">
    <cofactor evidence="5">
        <name>Fe(2+)</name>
        <dbReference type="ChEBI" id="CHEBI:29033"/>
    </cofactor>
    <text evidence="5">Binds 1 Fe(2+) ion per subunit.</text>
</comment>
<sequence length="480" mass="53941">MGGHSFSHAFDCFAKLHSWSFEDTETVTFSSKFMHSYFYNASVELNDIWPAVFFGVEEPRFGMKDRMSAIMHSKPSDTVEGYDNLNVNLWDFGLRTPDRSEKMLLALTDGLAFRGVGSESLSTHYFAFDNLSVTTNGTLSSAHPKYIPGTKTTVNYYIQPNNMVSAKGKLTLYKQEYGSTSVSEFFEANIPNINYMHSFSLTPNYAILFFNNCHFKESCVMSSMTKEWRGVSHCFSWDDSLDSTTILVIGLEDGEIKMTSKAPPLFSLHHANAYEEEDGSIVLDMPAFEDSSIIQDTVFQTMTILDQEARDAYKATFVPPRYHRLIIRGDGMDAEESTIPSFLDGQEYPFDFPLVNPNYVGHKHCIVYGMDSPFAGGSDRFSSGMWVKLNVCTGDVKVFSKKNHFATGDASFVPDPDSDDEDGGVILTAWVDGTADEGETYFRVIDAKTMEEVATVNFIEEEDKKIIMPYAFHGIWLGPE</sequence>
<dbReference type="EMBL" id="BRYA01000468">
    <property type="protein sequence ID" value="GMI49131.1"/>
    <property type="molecule type" value="Genomic_DNA"/>
</dbReference>
<evidence type="ECO:0000256" key="2">
    <source>
        <dbReference type="ARBA" id="ARBA00022723"/>
    </source>
</evidence>
<dbReference type="InterPro" id="IPR004294">
    <property type="entry name" value="Carotenoid_Oase"/>
</dbReference>
<keyword evidence="4 5" id="KW-0408">Iron</keyword>
<protein>
    <recommendedName>
        <fullName evidence="8">Carotenoid oxygenase</fullName>
    </recommendedName>
</protein>
<evidence type="ECO:0000313" key="7">
    <source>
        <dbReference type="Proteomes" id="UP001165065"/>
    </source>
</evidence>
<feature type="binding site" evidence="5">
    <location>
        <position position="473"/>
    </location>
    <ligand>
        <name>Fe cation</name>
        <dbReference type="ChEBI" id="CHEBI:24875"/>
        <note>catalytic</note>
    </ligand>
</feature>